<dbReference type="InterPro" id="IPR011978">
    <property type="entry name" value="YgfB-like"/>
</dbReference>
<proteinExistence type="predicted"/>
<name>A0A0K6IHS9_9GAMM</name>
<protein>
    <submittedName>
        <fullName evidence="1">YecA family protein</fullName>
    </submittedName>
</protein>
<dbReference type="InterPro" id="IPR036255">
    <property type="entry name" value="YgfB-like_sf"/>
</dbReference>
<reference evidence="2" key="1">
    <citation type="submission" date="2015-08" db="EMBL/GenBank/DDBJ databases">
        <authorList>
            <person name="Varghese N."/>
        </authorList>
    </citation>
    <scope>NUCLEOTIDE SEQUENCE [LARGE SCALE GENOMIC DNA]</scope>
    <source>
        <strain evidence="2">JCM 18476</strain>
    </source>
</reference>
<accession>A0A0K6IHS9</accession>
<dbReference type="AlphaFoldDB" id="A0A0K6IHS9"/>
<dbReference type="OrthoDB" id="570299at2"/>
<organism evidence="1 2">
    <name type="scientific">Marinomonas fungiae</name>
    <dbReference type="NCBI Taxonomy" id="1137284"/>
    <lineage>
        <taxon>Bacteria</taxon>
        <taxon>Pseudomonadati</taxon>
        <taxon>Pseudomonadota</taxon>
        <taxon>Gammaproteobacteria</taxon>
        <taxon>Oceanospirillales</taxon>
        <taxon>Oceanospirillaceae</taxon>
        <taxon>Marinomonas</taxon>
    </lineage>
</organism>
<sequence length="202" mass="22855">MQDDSLPIEAMYERLDYYLQNYGSERSIMTVSELDGFVTAVGCSKDLLAPNEWLPAIWGVQDDQPKWNEQDEEDEFYGLVMLLHLEAVDGLINGALNPIYLEHDDQKGHVTVIIEDWCAGFMRGARLTGLNQSGERDFLDDVLASVRLFGTPAGWEKLDAMSDAEVTFWQESLEPSIIRLAQHNHPEIQISQDNDGSMPILH</sequence>
<dbReference type="RefSeq" id="WP_055461876.1">
    <property type="nucleotide sequence ID" value="NZ_CYHG01000002.1"/>
</dbReference>
<dbReference type="STRING" id="1137284.GCA_001418205_00750"/>
<dbReference type="NCBIfam" id="TIGR02292">
    <property type="entry name" value="ygfB_yecA"/>
    <property type="match status" value="1"/>
</dbReference>
<dbReference type="Gene3D" id="1.20.120.740">
    <property type="entry name" value="YgfB uncharacterised protein family UPF0149, PF03695"/>
    <property type="match status" value="1"/>
</dbReference>
<gene>
    <name evidence="1" type="ORF">Ga0061065_102245</name>
</gene>
<dbReference type="Proteomes" id="UP000182769">
    <property type="component" value="Unassembled WGS sequence"/>
</dbReference>
<keyword evidence="2" id="KW-1185">Reference proteome</keyword>
<evidence type="ECO:0000313" key="2">
    <source>
        <dbReference type="Proteomes" id="UP000182769"/>
    </source>
</evidence>
<dbReference type="EMBL" id="CYHG01000002">
    <property type="protein sequence ID" value="CUB02907.1"/>
    <property type="molecule type" value="Genomic_DNA"/>
</dbReference>
<evidence type="ECO:0000313" key="1">
    <source>
        <dbReference type="EMBL" id="CUB02907.1"/>
    </source>
</evidence>
<dbReference type="Pfam" id="PF03695">
    <property type="entry name" value="UPF0149"/>
    <property type="match status" value="1"/>
</dbReference>
<dbReference type="SUPFAM" id="SSF101327">
    <property type="entry name" value="YgfB-like"/>
    <property type="match status" value="1"/>
</dbReference>